<sequence length="234" mass="26158">MSKLLLVEDDESLALGIEFALQDEGYEVCRASTLEEGKALFASQSFDLIILDINLPDGSGYDLCKHIRATSDVPILFLTALDEEVNIILGLELGGDDYITKPFGVGVFLSRIKALLRRSAGHRATGMILKSGTITVDPLAATVEKNGQKISLSAQEYKLLLTLMDRPCTVMSRDEILRELAEGTEAFFDENTLAVYIRRLREKIEDDPKEPQYIVTQRGLGYKWNKEVTREKIL</sequence>
<keyword evidence="4 7" id="KW-0238">DNA-binding</keyword>
<protein>
    <submittedName>
        <fullName evidence="10">Response regulator transcription factor</fullName>
    </submittedName>
</protein>
<dbReference type="RefSeq" id="WP_008881260.1">
    <property type="nucleotide sequence ID" value="NZ_CP017690.1"/>
</dbReference>
<dbReference type="Pfam" id="PF00072">
    <property type="entry name" value="Response_reg"/>
    <property type="match status" value="1"/>
</dbReference>
<dbReference type="InterPro" id="IPR036388">
    <property type="entry name" value="WH-like_DNA-bd_sf"/>
</dbReference>
<evidence type="ECO:0000256" key="7">
    <source>
        <dbReference type="PROSITE-ProRule" id="PRU01091"/>
    </source>
</evidence>
<dbReference type="InterPro" id="IPR016032">
    <property type="entry name" value="Sig_transdc_resp-reg_C-effctor"/>
</dbReference>
<dbReference type="PANTHER" id="PTHR48111:SF73">
    <property type="entry name" value="ALKALINE PHOSPHATASE SYNTHESIS TRANSCRIPTIONAL REGULATORY PROTEIN PHOP"/>
    <property type="match status" value="1"/>
</dbReference>
<organism evidence="10 11">
    <name type="scientific">Geobacillus thermodenitrificans</name>
    <dbReference type="NCBI Taxonomy" id="33940"/>
    <lineage>
        <taxon>Bacteria</taxon>
        <taxon>Bacillati</taxon>
        <taxon>Bacillota</taxon>
        <taxon>Bacilli</taxon>
        <taxon>Bacillales</taxon>
        <taxon>Anoxybacillaceae</taxon>
        <taxon>Geobacillus</taxon>
    </lineage>
</organism>
<dbReference type="PROSITE" id="PS51755">
    <property type="entry name" value="OMPR_PHOB"/>
    <property type="match status" value="1"/>
</dbReference>
<keyword evidence="2" id="KW-0902">Two-component regulatory system</keyword>
<feature type="DNA-binding region" description="OmpR/PhoB-type" evidence="7">
    <location>
        <begin position="126"/>
        <end position="226"/>
    </location>
</feature>
<evidence type="ECO:0000313" key="11">
    <source>
        <dbReference type="Proteomes" id="UP001297580"/>
    </source>
</evidence>
<dbReference type="GeneID" id="87622060"/>
<dbReference type="Proteomes" id="UP001297580">
    <property type="component" value="Chromosome"/>
</dbReference>
<evidence type="ECO:0000256" key="5">
    <source>
        <dbReference type="ARBA" id="ARBA00023163"/>
    </source>
</evidence>
<dbReference type="Pfam" id="PF00486">
    <property type="entry name" value="Trans_reg_C"/>
    <property type="match status" value="1"/>
</dbReference>
<evidence type="ECO:0000256" key="6">
    <source>
        <dbReference type="PROSITE-ProRule" id="PRU00169"/>
    </source>
</evidence>
<dbReference type="InterPro" id="IPR001789">
    <property type="entry name" value="Sig_transdc_resp-reg_receiver"/>
</dbReference>
<evidence type="ECO:0000313" key="10">
    <source>
        <dbReference type="EMBL" id="WMV76641.1"/>
    </source>
</evidence>
<dbReference type="PROSITE" id="PS50110">
    <property type="entry name" value="RESPONSE_REGULATORY"/>
    <property type="match status" value="1"/>
</dbReference>
<dbReference type="EMBL" id="CP133461">
    <property type="protein sequence ID" value="WMV76641.1"/>
    <property type="molecule type" value="Genomic_DNA"/>
</dbReference>
<dbReference type="SMART" id="SM00862">
    <property type="entry name" value="Trans_reg_C"/>
    <property type="match status" value="1"/>
</dbReference>
<keyword evidence="5" id="KW-0804">Transcription</keyword>
<accession>A0ABY9QEE6</accession>
<proteinExistence type="predicted"/>
<dbReference type="InterPro" id="IPR011006">
    <property type="entry name" value="CheY-like_superfamily"/>
</dbReference>
<evidence type="ECO:0000259" key="9">
    <source>
        <dbReference type="PROSITE" id="PS51755"/>
    </source>
</evidence>
<evidence type="ECO:0000256" key="1">
    <source>
        <dbReference type="ARBA" id="ARBA00022553"/>
    </source>
</evidence>
<dbReference type="Gene3D" id="6.10.250.690">
    <property type="match status" value="1"/>
</dbReference>
<dbReference type="SUPFAM" id="SSF46894">
    <property type="entry name" value="C-terminal effector domain of the bipartite response regulators"/>
    <property type="match status" value="1"/>
</dbReference>
<dbReference type="PANTHER" id="PTHR48111">
    <property type="entry name" value="REGULATOR OF RPOS"/>
    <property type="match status" value="1"/>
</dbReference>
<keyword evidence="1 6" id="KW-0597">Phosphoprotein</keyword>
<dbReference type="SUPFAM" id="SSF52172">
    <property type="entry name" value="CheY-like"/>
    <property type="match status" value="1"/>
</dbReference>
<dbReference type="InterPro" id="IPR001867">
    <property type="entry name" value="OmpR/PhoB-type_DNA-bd"/>
</dbReference>
<evidence type="ECO:0000256" key="3">
    <source>
        <dbReference type="ARBA" id="ARBA00023015"/>
    </source>
</evidence>
<feature type="modified residue" description="4-aspartylphosphate" evidence="6">
    <location>
        <position position="52"/>
    </location>
</feature>
<dbReference type="InterPro" id="IPR039420">
    <property type="entry name" value="WalR-like"/>
</dbReference>
<name>A0ABY9QEE6_GEOTD</name>
<dbReference type="CDD" id="cd00383">
    <property type="entry name" value="trans_reg_C"/>
    <property type="match status" value="1"/>
</dbReference>
<dbReference type="Gene3D" id="1.10.10.10">
    <property type="entry name" value="Winged helix-like DNA-binding domain superfamily/Winged helix DNA-binding domain"/>
    <property type="match status" value="1"/>
</dbReference>
<feature type="domain" description="OmpR/PhoB-type" evidence="9">
    <location>
        <begin position="126"/>
        <end position="226"/>
    </location>
</feature>
<evidence type="ECO:0000256" key="4">
    <source>
        <dbReference type="ARBA" id="ARBA00023125"/>
    </source>
</evidence>
<dbReference type="CDD" id="cd17574">
    <property type="entry name" value="REC_OmpR"/>
    <property type="match status" value="1"/>
</dbReference>
<keyword evidence="3" id="KW-0805">Transcription regulation</keyword>
<evidence type="ECO:0000256" key="2">
    <source>
        <dbReference type="ARBA" id="ARBA00023012"/>
    </source>
</evidence>
<reference evidence="10 11" key="1">
    <citation type="submission" date="2023-08" db="EMBL/GenBank/DDBJ databases">
        <title>Complete genome sequence of Geobacillus thermodenitrificans K1041, a genetically tractable strain representative of the genus Geobacillus.</title>
        <authorList>
            <person name="Kani S."/>
            <person name="Suzuki H."/>
        </authorList>
    </citation>
    <scope>NUCLEOTIDE SEQUENCE [LARGE SCALE GENOMIC DNA]</scope>
    <source>
        <strain evidence="10 11">K1041</strain>
    </source>
</reference>
<keyword evidence="11" id="KW-1185">Reference proteome</keyword>
<feature type="domain" description="Response regulatory" evidence="8">
    <location>
        <begin position="3"/>
        <end position="116"/>
    </location>
</feature>
<gene>
    <name evidence="10" type="ORF">HSX42_02120</name>
</gene>
<dbReference type="SMART" id="SM00448">
    <property type="entry name" value="REC"/>
    <property type="match status" value="1"/>
</dbReference>
<dbReference type="Gene3D" id="3.40.50.2300">
    <property type="match status" value="1"/>
</dbReference>
<evidence type="ECO:0000259" key="8">
    <source>
        <dbReference type="PROSITE" id="PS50110"/>
    </source>
</evidence>